<protein>
    <submittedName>
        <fullName evidence="1">Type II toxin-antitoxin system RelE/ParE family toxin</fullName>
    </submittedName>
</protein>
<dbReference type="Proteomes" id="UP000708298">
    <property type="component" value="Unassembled WGS sequence"/>
</dbReference>
<dbReference type="Gene3D" id="3.30.2310.20">
    <property type="entry name" value="RelE-like"/>
    <property type="match status" value="1"/>
</dbReference>
<reference evidence="1" key="1">
    <citation type="journal article" date="2021" name="Microorganisms">
        <title>Acidisoma silvae sp. nov. and Acidisomacellulosilytica sp. nov., Two Acidophilic Bacteria Isolated from Decaying Wood, Hydrolyzing Cellulose and Producing Poly-3-hydroxybutyrate.</title>
        <authorList>
            <person name="Mieszkin S."/>
            <person name="Pouder E."/>
            <person name="Uroz S."/>
            <person name="Simon-Colin C."/>
            <person name="Alain K."/>
        </authorList>
    </citation>
    <scope>NUCLEOTIDE SEQUENCE</scope>
    <source>
        <strain evidence="1">HW T2.11</strain>
    </source>
</reference>
<evidence type="ECO:0000313" key="2">
    <source>
        <dbReference type="Proteomes" id="UP000708298"/>
    </source>
</evidence>
<dbReference type="InterPro" id="IPR035093">
    <property type="entry name" value="RelE/ParE_toxin_dom_sf"/>
</dbReference>
<evidence type="ECO:0000313" key="1">
    <source>
        <dbReference type="EMBL" id="MCB8876689.1"/>
    </source>
</evidence>
<accession>A0A964E018</accession>
<dbReference type="EMBL" id="JAESVB010000007">
    <property type="protein sequence ID" value="MCB8876689.1"/>
    <property type="molecule type" value="Genomic_DNA"/>
</dbReference>
<proteinExistence type="predicted"/>
<dbReference type="RefSeq" id="WP_227322348.1">
    <property type="nucleotide sequence ID" value="NZ_JAESVB010000007.1"/>
</dbReference>
<gene>
    <name evidence="1" type="ORF">ASILVAE211_15975</name>
</gene>
<sequence>MIGFTARAARQLQDLRQHFEYLERNEALKGLITAIGEAIEIIETQPGNGHPFPRPYPQLARAGRLWVKAGRYWVGYRLSRPPVIVAVFYDQADIPGHL</sequence>
<keyword evidence="2" id="KW-1185">Reference proteome</keyword>
<name>A0A964E018_9PROT</name>
<dbReference type="AlphaFoldDB" id="A0A964E018"/>
<comment type="caution">
    <text evidence="1">The sequence shown here is derived from an EMBL/GenBank/DDBJ whole genome shotgun (WGS) entry which is preliminary data.</text>
</comment>
<organism evidence="1 2">
    <name type="scientific">Acidisoma silvae</name>
    <dbReference type="NCBI Taxonomy" id="2802396"/>
    <lineage>
        <taxon>Bacteria</taxon>
        <taxon>Pseudomonadati</taxon>
        <taxon>Pseudomonadota</taxon>
        <taxon>Alphaproteobacteria</taxon>
        <taxon>Acetobacterales</taxon>
        <taxon>Acidocellaceae</taxon>
        <taxon>Acidisoma</taxon>
    </lineage>
</organism>
<reference evidence="1" key="2">
    <citation type="submission" date="2021-01" db="EMBL/GenBank/DDBJ databases">
        <authorList>
            <person name="Mieszkin S."/>
            <person name="Pouder E."/>
            <person name="Alain K."/>
        </authorList>
    </citation>
    <scope>NUCLEOTIDE SEQUENCE</scope>
    <source>
        <strain evidence="1">HW T2.11</strain>
    </source>
</reference>